<dbReference type="WBParaSite" id="ACRNAN_scaffold7286.g21518.t1">
    <property type="protein sequence ID" value="ACRNAN_scaffold7286.g21518.t1"/>
    <property type="gene ID" value="ACRNAN_scaffold7286.g21518"/>
</dbReference>
<protein>
    <submittedName>
        <fullName evidence="2">Uncharacterized protein</fullName>
    </submittedName>
</protein>
<dbReference type="InterPro" id="IPR012877">
    <property type="entry name" value="Dhs-27"/>
</dbReference>
<dbReference type="InterPro" id="IPR011009">
    <property type="entry name" value="Kinase-like_dom_sf"/>
</dbReference>
<reference evidence="2" key="1">
    <citation type="submission" date="2022-11" db="UniProtKB">
        <authorList>
            <consortium name="WormBaseParasite"/>
        </authorList>
    </citation>
    <scope>IDENTIFICATION</scope>
</reference>
<accession>A0A914ECM7</accession>
<sequence>MQKLGRYMYNIDMVKYSVVDCCKDIGVPSLVQLGDLYTFNITFERQEDNIPNKVLAFFDFQQAFEGNPAFDMARLIAACTDADIRRHLEEFIFDYYYEKLTKYMTENKKKPGFTVDQFKTAYNYALINQATWIPMMAMVALSGDVSEDTKRARIARCTLRARLVLEDAVKRLEVLQPTWINGA</sequence>
<dbReference type="PANTHER" id="PTHR23020:SF41">
    <property type="entry name" value="AMINOGLYCOSIDE PHOSPHOTRANSFERASE DOMAIN-CONTAINING PROTEIN"/>
    <property type="match status" value="1"/>
</dbReference>
<dbReference type="Pfam" id="PF07914">
    <property type="entry name" value="DUF1679"/>
    <property type="match status" value="1"/>
</dbReference>
<dbReference type="InterPro" id="IPR052961">
    <property type="entry name" value="Oxido-Kinase-like_Enzymes"/>
</dbReference>
<keyword evidence="1" id="KW-1185">Reference proteome</keyword>
<dbReference type="PANTHER" id="PTHR23020">
    <property type="entry name" value="UNCHARACTERIZED NUCLEAR HORMONE RECEPTOR-RELATED"/>
    <property type="match status" value="1"/>
</dbReference>
<dbReference type="Proteomes" id="UP000887540">
    <property type="component" value="Unplaced"/>
</dbReference>
<evidence type="ECO:0000313" key="1">
    <source>
        <dbReference type="Proteomes" id="UP000887540"/>
    </source>
</evidence>
<evidence type="ECO:0000313" key="2">
    <source>
        <dbReference type="WBParaSite" id="ACRNAN_scaffold7286.g21518.t1"/>
    </source>
</evidence>
<dbReference type="AlphaFoldDB" id="A0A914ECM7"/>
<name>A0A914ECM7_9BILA</name>
<dbReference type="SUPFAM" id="SSF56112">
    <property type="entry name" value="Protein kinase-like (PK-like)"/>
    <property type="match status" value="1"/>
</dbReference>
<organism evidence="1 2">
    <name type="scientific">Acrobeloides nanus</name>
    <dbReference type="NCBI Taxonomy" id="290746"/>
    <lineage>
        <taxon>Eukaryota</taxon>
        <taxon>Metazoa</taxon>
        <taxon>Ecdysozoa</taxon>
        <taxon>Nematoda</taxon>
        <taxon>Chromadorea</taxon>
        <taxon>Rhabditida</taxon>
        <taxon>Tylenchina</taxon>
        <taxon>Cephalobomorpha</taxon>
        <taxon>Cephaloboidea</taxon>
        <taxon>Cephalobidae</taxon>
        <taxon>Acrobeloides</taxon>
    </lineage>
</organism>
<dbReference type="Gene3D" id="3.90.1200.10">
    <property type="match status" value="1"/>
</dbReference>
<proteinExistence type="predicted"/>